<dbReference type="RefSeq" id="WP_377816841.1">
    <property type="nucleotide sequence ID" value="NZ_JBHSLU010000020.1"/>
</dbReference>
<keyword evidence="2" id="KW-1185">Reference proteome</keyword>
<evidence type="ECO:0000313" key="1">
    <source>
        <dbReference type="EMBL" id="MFC5505680.1"/>
    </source>
</evidence>
<dbReference type="Proteomes" id="UP001596060">
    <property type="component" value="Unassembled WGS sequence"/>
</dbReference>
<organism evidence="1 2">
    <name type="scientific">Bosea massiliensis</name>
    <dbReference type="NCBI Taxonomy" id="151419"/>
    <lineage>
        <taxon>Bacteria</taxon>
        <taxon>Pseudomonadati</taxon>
        <taxon>Pseudomonadota</taxon>
        <taxon>Alphaproteobacteria</taxon>
        <taxon>Hyphomicrobiales</taxon>
        <taxon>Boseaceae</taxon>
        <taxon>Bosea</taxon>
    </lineage>
</organism>
<name>A0ABW0NZW8_9HYPH</name>
<dbReference type="EMBL" id="JBHSLU010000020">
    <property type="protein sequence ID" value="MFC5505680.1"/>
    <property type="molecule type" value="Genomic_DNA"/>
</dbReference>
<reference evidence="2" key="1">
    <citation type="journal article" date="2019" name="Int. J. Syst. Evol. Microbiol.">
        <title>The Global Catalogue of Microorganisms (GCM) 10K type strain sequencing project: providing services to taxonomists for standard genome sequencing and annotation.</title>
        <authorList>
            <consortium name="The Broad Institute Genomics Platform"/>
            <consortium name="The Broad Institute Genome Sequencing Center for Infectious Disease"/>
            <person name="Wu L."/>
            <person name="Ma J."/>
        </authorList>
    </citation>
    <scope>NUCLEOTIDE SEQUENCE [LARGE SCALE GENOMIC DNA]</scope>
    <source>
        <strain evidence="2">CCUG 43117</strain>
    </source>
</reference>
<comment type="caution">
    <text evidence="1">The sequence shown here is derived from an EMBL/GenBank/DDBJ whole genome shotgun (WGS) entry which is preliminary data.</text>
</comment>
<accession>A0ABW0NZW8</accession>
<protein>
    <submittedName>
        <fullName evidence="1">Uncharacterized protein</fullName>
    </submittedName>
</protein>
<sequence>MTDINTATLRDLSLSTETTTVLDALAAIETRLPEMPDDLERYARLFDRLPPLLDLRDRALVHARQYARFLALAEADPSALEQRVDTGNALAVLAHASEIAMLLLPAISPEDRVARAMLSRERDEQYRSGRGVHATELMMRALQRASPSDIIGLTRDGRVPPEHQETAARFRGEVHGHALEGASTAPGSYLLEDALSLEAWFKRPPDLAALLNEAKTHLGSVDAWSEPDEVGPYWYGTTRGALVLAYAKLCRVGLWPARSSDDLVAKLDTERLISERNRDPDHMRALVEIALGVGRRIARQGPPFITALSGVEL</sequence>
<gene>
    <name evidence="1" type="ORF">ACFPN9_10460</name>
</gene>
<evidence type="ECO:0000313" key="2">
    <source>
        <dbReference type="Proteomes" id="UP001596060"/>
    </source>
</evidence>
<proteinExistence type="predicted"/>